<dbReference type="Proteomes" id="UP000307087">
    <property type="component" value="Unassembled WGS sequence"/>
</dbReference>
<dbReference type="PANTHER" id="PTHR30055">
    <property type="entry name" value="HTH-TYPE TRANSCRIPTIONAL REGULATOR RUTR"/>
    <property type="match status" value="1"/>
</dbReference>
<dbReference type="OrthoDB" id="4371863at2"/>
<evidence type="ECO:0000256" key="2">
    <source>
        <dbReference type="ARBA" id="ARBA00023125"/>
    </source>
</evidence>
<gene>
    <name evidence="6" type="ORF">E9934_11070</name>
</gene>
<dbReference type="AlphaFoldDB" id="A0A4S8N9C5"/>
<feature type="DNA-binding region" description="H-T-H motif" evidence="4">
    <location>
        <begin position="40"/>
        <end position="59"/>
    </location>
</feature>
<name>A0A4S8N9C5_9ACTN</name>
<accession>A0A4S8N9C5</accession>
<dbReference type="InterPro" id="IPR040611">
    <property type="entry name" value="AlkX_C"/>
</dbReference>
<dbReference type="InterPro" id="IPR050109">
    <property type="entry name" value="HTH-type_TetR-like_transc_reg"/>
</dbReference>
<dbReference type="RefSeq" id="WP_136562952.1">
    <property type="nucleotide sequence ID" value="NZ_BAABLS010000004.1"/>
</dbReference>
<dbReference type="GO" id="GO:0000976">
    <property type="term" value="F:transcription cis-regulatory region binding"/>
    <property type="evidence" value="ECO:0007669"/>
    <property type="project" value="TreeGrafter"/>
</dbReference>
<organism evidence="6 7">
    <name type="scientific">Nocardioides caeni</name>
    <dbReference type="NCBI Taxonomy" id="574700"/>
    <lineage>
        <taxon>Bacteria</taxon>
        <taxon>Bacillati</taxon>
        <taxon>Actinomycetota</taxon>
        <taxon>Actinomycetes</taxon>
        <taxon>Propionibacteriales</taxon>
        <taxon>Nocardioidaceae</taxon>
        <taxon>Nocardioides</taxon>
    </lineage>
</organism>
<feature type="domain" description="HTH tetR-type" evidence="5">
    <location>
        <begin position="17"/>
        <end position="77"/>
    </location>
</feature>
<proteinExistence type="predicted"/>
<evidence type="ECO:0000313" key="6">
    <source>
        <dbReference type="EMBL" id="THV12918.1"/>
    </source>
</evidence>
<dbReference type="EMBL" id="STGW01000006">
    <property type="protein sequence ID" value="THV12918.1"/>
    <property type="molecule type" value="Genomic_DNA"/>
</dbReference>
<reference evidence="6 7" key="1">
    <citation type="journal article" date="2009" name="Int. J. Syst. Evol. Microbiol.">
        <title>Nocardioides caeni sp. nov., isolated from wastewater.</title>
        <authorList>
            <person name="Yoon J.H."/>
            <person name="Kang S.J."/>
            <person name="Park S."/>
            <person name="Kim W."/>
            <person name="Oh T.K."/>
        </authorList>
    </citation>
    <scope>NUCLEOTIDE SEQUENCE [LARGE SCALE GENOMIC DNA]</scope>
    <source>
        <strain evidence="6 7">DSM 23134</strain>
    </source>
</reference>
<keyword evidence="1" id="KW-0805">Transcription regulation</keyword>
<protein>
    <submittedName>
        <fullName evidence="6">TetR/AcrR family transcriptional regulator</fullName>
    </submittedName>
</protein>
<evidence type="ECO:0000256" key="4">
    <source>
        <dbReference type="PROSITE-ProRule" id="PRU00335"/>
    </source>
</evidence>
<comment type="caution">
    <text evidence="6">The sequence shown here is derived from an EMBL/GenBank/DDBJ whole genome shotgun (WGS) entry which is preliminary data.</text>
</comment>
<evidence type="ECO:0000313" key="7">
    <source>
        <dbReference type="Proteomes" id="UP000307087"/>
    </source>
</evidence>
<dbReference type="InterPro" id="IPR001647">
    <property type="entry name" value="HTH_TetR"/>
</dbReference>
<dbReference type="InterPro" id="IPR009057">
    <property type="entry name" value="Homeodomain-like_sf"/>
</dbReference>
<evidence type="ECO:0000256" key="1">
    <source>
        <dbReference type="ARBA" id="ARBA00023015"/>
    </source>
</evidence>
<dbReference type="Gene3D" id="1.10.357.10">
    <property type="entry name" value="Tetracycline Repressor, domain 2"/>
    <property type="match status" value="1"/>
</dbReference>
<dbReference type="GO" id="GO:0003700">
    <property type="term" value="F:DNA-binding transcription factor activity"/>
    <property type="evidence" value="ECO:0007669"/>
    <property type="project" value="TreeGrafter"/>
</dbReference>
<dbReference type="Pfam" id="PF18556">
    <property type="entry name" value="TetR_C_35"/>
    <property type="match status" value="1"/>
</dbReference>
<dbReference type="PANTHER" id="PTHR30055:SF234">
    <property type="entry name" value="HTH-TYPE TRANSCRIPTIONAL REGULATOR BETI"/>
    <property type="match status" value="1"/>
</dbReference>
<dbReference type="Pfam" id="PF00440">
    <property type="entry name" value="TetR_N"/>
    <property type="match status" value="1"/>
</dbReference>
<keyword evidence="3" id="KW-0804">Transcription</keyword>
<evidence type="ECO:0000256" key="3">
    <source>
        <dbReference type="ARBA" id="ARBA00023163"/>
    </source>
</evidence>
<keyword evidence="7" id="KW-1185">Reference proteome</keyword>
<sequence length="201" mass="21557">MTRPAGARRVGRDEQAAERRTAVFAALRDLLLERPWGEVTLEAVAQDAGVSRQTLYNTFGSRVGLADAYTRHLADALCDVIADEVERHPGDLRAGLTAGLGLYLELAAGDPLVGRVRGGEAHHDLMRLVTTDAVPLLRHVEERIEAFLRPAWSDLPEGRVPVLAALLARMALSYVVTPPEDDESPAAVAAGLVSLLVPEGA</sequence>
<keyword evidence="2 4" id="KW-0238">DNA-binding</keyword>
<dbReference type="SUPFAM" id="SSF46689">
    <property type="entry name" value="Homeodomain-like"/>
    <property type="match status" value="1"/>
</dbReference>
<dbReference type="PROSITE" id="PS50977">
    <property type="entry name" value="HTH_TETR_2"/>
    <property type="match status" value="1"/>
</dbReference>
<evidence type="ECO:0000259" key="5">
    <source>
        <dbReference type="PROSITE" id="PS50977"/>
    </source>
</evidence>